<organism evidence="5 6">
    <name type="scientific">Aeromicrobium panaciterrae</name>
    <dbReference type="NCBI Taxonomy" id="363861"/>
    <lineage>
        <taxon>Bacteria</taxon>
        <taxon>Bacillati</taxon>
        <taxon>Actinomycetota</taxon>
        <taxon>Actinomycetes</taxon>
        <taxon>Propionibacteriales</taxon>
        <taxon>Nocardioidaceae</taxon>
        <taxon>Aeromicrobium</taxon>
    </lineage>
</organism>
<evidence type="ECO:0000256" key="4">
    <source>
        <dbReference type="SAM" id="MobiDB-lite"/>
    </source>
</evidence>
<keyword evidence="2" id="KW-0808">Transferase</keyword>
<reference evidence="5 6" key="1">
    <citation type="submission" date="2023-07" db="EMBL/GenBank/DDBJ databases">
        <title>Sorghum-associated microbial communities from plants grown in Nebraska, USA.</title>
        <authorList>
            <person name="Schachtman D."/>
        </authorList>
    </citation>
    <scope>NUCLEOTIDE SEQUENCE [LARGE SCALE GENOMIC DNA]</scope>
    <source>
        <strain evidence="5 6">BE248</strain>
    </source>
</reference>
<dbReference type="PANTHER" id="PTHR13778">
    <property type="entry name" value="GLYCOSYLTRANSFERASE 8 DOMAIN-CONTAINING PROTEIN"/>
    <property type="match status" value="1"/>
</dbReference>
<feature type="compositionally biased region" description="Basic residues" evidence="4">
    <location>
        <begin position="20"/>
        <end position="29"/>
    </location>
</feature>
<evidence type="ECO:0000313" key="6">
    <source>
        <dbReference type="Proteomes" id="UP001257739"/>
    </source>
</evidence>
<keyword evidence="6" id="KW-1185">Reference proteome</keyword>
<dbReference type="InterPro" id="IPR050748">
    <property type="entry name" value="Glycosyltrans_8_dom-fam"/>
</dbReference>
<feature type="region of interest" description="Disordered" evidence="4">
    <location>
        <begin position="1"/>
        <end position="50"/>
    </location>
</feature>
<protein>
    <submittedName>
        <fullName evidence="5">Lipopolysaccharide biosynthesis glycosyltransferase</fullName>
    </submittedName>
</protein>
<dbReference type="InterPro" id="IPR002495">
    <property type="entry name" value="Glyco_trans_8"/>
</dbReference>
<accession>A0ABU1UR00</accession>
<keyword evidence="1" id="KW-0328">Glycosyltransferase</keyword>
<comment type="caution">
    <text evidence="5">The sequence shown here is derived from an EMBL/GenBank/DDBJ whole genome shotgun (WGS) entry which is preliminary data.</text>
</comment>
<dbReference type="SUPFAM" id="SSF53448">
    <property type="entry name" value="Nucleotide-diphospho-sugar transferases"/>
    <property type="match status" value="1"/>
</dbReference>
<dbReference type="Pfam" id="PF01501">
    <property type="entry name" value="Glyco_transf_8"/>
    <property type="match status" value="1"/>
</dbReference>
<keyword evidence="3" id="KW-0479">Metal-binding</keyword>
<dbReference type="InterPro" id="IPR029044">
    <property type="entry name" value="Nucleotide-diphossugar_trans"/>
</dbReference>
<sequence>MATPSAPGSSRSPQNFLGKAARRAKRLLKRQPSSPVEAPKSSTDDPFYTKLIQDDPSDRALVRAARRMIKTGSVDQARSLAYVLRSKPEHAAVGDIVAGLVAAHDHLSTMTWELLAGGDRTQVLRLAAAEYFRAGFTIEPAVAGKALADGLRDETIKATAAQWFDIASTSFQAEFETESREALARGRASAEADGNDRLVTKIGWLEDWYGTAEKAKQEISVPAGTIPFAILDYKQPDEAFASKNLGDHVQTIASMGHLVRRSGFRFSGEADAVRSAHMLQKRIKPERVIDGDDAEITLYRVQRDATNHDLVPDGTWMLAFGWYMHRMFGGKFDMPFNPRLRPIFVSFHVNAPAFLTDGVIDYLKKYAPIGCRDWNSVHLLQAAGVPAFFSGCLTTTVDTVFPAVPGAEPSGTFYVDTAPTGPGVAWKQTAPEVRRTDFADNVDDAMKVLTSYQVQYKNVVTSRLHCYLPARSLGAEVEFRAKNPSDVRFDGLVNITDEAYENIRNGMLALLEPIIGAIGAGKSEDEVYTLWRELTAPKVAAAEALRHSVDDIGEVSFDIAAACRSIQERSVTIERTADAPAGDPVAVELTLDADLKHQLTVVLGSIVSNASRPIHAYVLTRGFDDSDFKRVAGAFPSVTFTWLPADGVDYGSNPSSRIATLDQMLLPELLPDVSKIVHLDIHSVVVGDIAELFATDLAGSPLAARTSPDIDSGFMHAINASKRMKDENALARELILRSHTLHSYDFLAFDTSVAVLDLDRMRSDEFCRHFLPWVERYKLNVQEVLNAYAGGDRAHLDPQWNQLPHVEVVHDAKVITWTGSQMPWDPDYVQCQDVWDTYAARV</sequence>
<dbReference type="Gene3D" id="3.90.550.10">
    <property type="entry name" value="Spore Coat Polysaccharide Biosynthesis Protein SpsA, Chain A"/>
    <property type="match status" value="1"/>
</dbReference>
<evidence type="ECO:0000256" key="2">
    <source>
        <dbReference type="ARBA" id="ARBA00022679"/>
    </source>
</evidence>
<evidence type="ECO:0000256" key="3">
    <source>
        <dbReference type="ARBA" id="ARBA00022723"/>
    </source>
</evidence>
<name>A0ABU1UR00_9ACTN</name>
<evidence type="ECO:0000313" key="5">
    <source>
        <dbReference type="EMBL" id="MDR7087604.1"/>
    </source>
</evidence>
<evidence type="ECO:0000256" key="1">
    <source>
        <dbReference type="ARBA" id="ARBA00022676"/>
    </source>
</evidence>
<dbReference type="RefSeq" id="WP_309971502.1">
    <property type="nucleotide sequence ID" value="NZ_JAVDWH010000001.1"/>
</dbReference>
<dbReference type="PANTHER" id="PTHR13778:SF47">
    <property type="entry name" value="LIPOPOLYSACCHARIDE 1,3-GALACTOSYLTRANSFERASE"/>
    <property type="match status" value="1"/>
</dbReference>
<gene>
    <name evidence="5" type="ORF">J2X11_002443</name>
</gene>
<feature type="compositionally biased region" description="Polar residues" evidence="4">
    <location>
        <begin position="1"/>
        <end position="15"/>
    </location>
</feature>
<dbReference type="EMBL" id="JAVDWH010000001">
    <property type="protein sequence ID" value="MDR7087604.1"/>
    <property type="molecule type" value="Genomic_DNA"/>
</dbReference>
<proteinExistence type="predicted"/>
<dbReference type="Proteomes" id="UP001257739">
    <property type="component" value="Unassembled WGS sequence"/>
</dbReference>